<feature type="transmembrane region" description="Helical" evidence="2">
    <location>
        <begin position="262"/>
        <end position="285"/>
    </location>
</feature>
<proteinExistence type="predicted"/>
<gene>
    <name evidence="3" type="ORF">BZ3500_MVSOF-1268-A1-R1_CHR5-2G07795</name>
</gene>
<dbReference type="EMBL" id="FMWP01000018">
    <property type="protein sequence ID" value="SCZ92342.1"/>
    <property type="molecule type" value="Genomic_DNA"/>
</dbReference>
<feature type="transmembrane region" description="Helical" evidence="2">
    <location>
        <begin position="185"/>
        <end position="206"/>
    </location>
</feature>
<feature type="transmembrane region" description="Helical" evidence="2">
    <location>
        <begin position="101"/>
        <end position="119"/>
    </location>
</feature>
<feature type="compositionally biased region" description="Basic and acidic residues" evidence="1">
    <location>
        <begin position="552"/>
        <end position="564"/>
    </location>
</feature>
<feature type="transmembrane region" description="Helical" evidence="2">
    <location>
        <begin position="45"/>
        <end position="67"/>
    </location>
</feature>
<evidence type="ECO:0000313" key="3">
    <source>
        <dbReference type="EMBL" id="SCZ92342.1"/>
    </source>
</evidence>
<sequence>MHSSHTANDPEGSLKLEGLAAVSASLDLVQAQVYYTQDNLNGFKIRAIVLLALNGGVIILSVAYLAVLEVQRRRVTPSPPQWLYQFVGQPPGDLLVMNARIISATLGIISSTCWIFIILDALNQYIEHRNPTIGGHFVRAFVMCPMFVHGWVASWFIYTTYILTNKSKSNHTSPLSKISSATVNLFFAGLGLSAFLGCIAIGVWQIECVSDFWSRFRSLTNLLSQLATAYPNGISPTDSTRAVSASAAFSSASDKLIHMIKWYFILLCIPASLVYVFSLTGLGLARHLGAHIELSKKGLMRSLEQEPTGEEPTAAEPAETGSAYHDPIRVFSPTNTTFKSASSPPPHSTFILPKNLSLDAQGLRFVAQSSSLHRKRAETLVLVSKARSELIVLSSFISANAVALVGMLIYSAYAVAKDQTIHGSWIATEVTTVGAAWISGISSCCATLGLIRNLWHYRTLSGGTPAAGLTSSLGGGEEMGATSQIDTLPRGTRLDPTMVHRHSGIEHPFQTFEKEREEPIEHYRGAIPASRSEARGGSDCSEWLALNNVRVRDGTGESGREKISQWDFGTAESRR</sequence>
<feature type="transmembrane region" description="Helical" evidence="2">
    <location>
        <begin position="139"/>
        <end position="164"/>
    </location>
</feature>
<feature type="transmembrane region" description="Helical" evidence="2">
    <location>
        <begin position="433"/>
        <end position="451"/>
    </location>
</feature>
<keyword evidence="4" id="KW-1185">Reference proteome</keyword>
<name>A0A2X0KFR0_9BASI</name>
<keyword evidence="2" id="KW-0812">Transmembrane</keyword>
<evidence type="ECO:0000256" key="1">
    <source>
        <dbReference type="SAM" id="MobiDB-lite"/>
    </source>
</evidence>
<evidence type="ECO:0000313" key="4">
    <source>
        <dbReference type="Proteomes" id="UP000249723"/>
    </source>
</evidence>
<dbReference type="AlphaFoldDB" id="A0A2X0KFR0"/>
<accession>A0A2X0KFR0</accession>
<keyword evidence="2" id="KW-0472">Membrane</keyword>
<keyword evidence="2" id="KW-1133">Transmembrane helix</keyword>
<dbReference type="Proteomes" id="UP000249723">
    <property type="component" value="Unassembled WGS sequence"/>
</dbReference>
<protein>
    <submittedName>
        <fullName evidence="3">BZ3500_MvSof-1268-A1-R1_Chr5-2g07795 protein</fullName>
    </submittedName>
</protein>
<feature type="region of interest" description="Disordered" evidence="1">
    <location>
        <begin position="552"/>
        <end position="575"/>
    </location>
</feature>
<evidence type="ECO:0000256" key="2">
    <source>
        <dbReference type="SAM" id="Phobius"/>
    </source>
</evidence>
<reference evidence="4" key="1">
    <citation type="submission" date="2016-10" db="EMBL/GenBank/DDBJ databases">
        <authorList>
            <person name="Jeantristanb JTB J.-T."/>
            <person name="Ricardo R."/>
        </authorList>
    </citation>
    <scope>NUCLEOTIDE SEQUENCE [LARGE SCALE GENOMIC DNA]</scope>
</reference>
<feature type="transmembrane region" description="Helical" evidence="2">
    <location>
        <begin position="390"/>
        <end position="413"/>
    </location>
</feature>
<organism evidence="3 4">
    <name type="scientific">Microbotryum saponariae</name>
    <dbReference type="NCBI Taxonomy" id="289078"/>
    <lineage>
        <taxon>Eukaryota</taxon>
        <taxon>Fungi</taxon>
        <taxon>Dikarya</taxon>
        <taxon>Basidiomycota</taxon>
        <taxon>Pucciniomycotina</taxon>
        <taxon>Microbotryomycetes</taxon>
        <taxon>Microbotryales</taxon>
        <taxon>Microbotryaceae</taxon>
        <taxon>Microbotryum</taxon>
    </lineage>
</organism>